<evidence type="ECO:0000256" key="2">
    <source>
        <dbReference type="ARBA" id="ARBA00023002"/>
    </source>
</evidence>
<dbReference type="OrthoDB" id="9808814at2"/>
<dbReference type="AlphaFoldDB" id="A0A366ETN3"/>
<dbReference type="Proteomes" id="UP000253529">
    <property type="component" value="Unassembled WGS sequence"/>
</dbReference>
<dbReference type="Gene3D" id="3.40.50.720">
    <property type="entry name" value="NAD(P)-binding Rossmann-like Domain"/>
    <property type="match status" value="1"/>
</dbReference>
<dbReference type="EMBL" id="QNRK01000034">
    <property type="protein sequence ID" value="RBP05684.1"/>
    <property type="molecule type" value="Genomic_DNA"/>
</dbReference>
<sequence length="287" mass="29108">MGRSEAGTRRNGGGWALVTGASAGIGAELARAFASRRYDLVLAARREPEIDALGRELAAAHAVRVMTMPVDLSLAGAPQAMAEALRAAGVEVAVLVNNAGVLIEGPFATEPLDDVVNLLQVNVVALTALTRLFLPAMIARGEGRILNVASIAAFMPVPRLAVYAAAKAFVLSLTEALAEELHGTGVTATALCPGLTDTAMMRGSALGRPIPAAMVMSPRAVAEAGCAACLKGETIVAPGLVNRLIAGSASMAPRPLVRAVGGAMNGGGWERLAAALRGFGGAGGRRS</sequence>
<evidence type="ECO:0000256" key="1">
    <source>
        <dbReference type="ARBA" id="ARBA00006484"/>
    </source>
</evidence>
<evidence type="ECO:0000313" key="6">
    <source>
        <dbReference type="Proteomes" id="UP000253529"/>
    </source>
</evidence>
<keyword evidence="2" id="KW-0560">Oxidoreductase</keyword>
<organism evidence="5 6">
    <name type="scientific">Roseiarcus fermentans</name>
    <dbReference type="NCBI Taxonomy" id="1473586"/>
    <lineage>
        <taxon>Bacteria</taxon>
        <taxon>Pseudomonadati</taxon>
        <taxon>Pseudomonadota</taxon>
        <taxon>Alphaproteobacteria</taxon>
        <taxon>Hyphomicrobiales</taxon>
        <taxon>Roseiarcaceae</taxon>
        <taxon>Roseiarcus</taxon>
    </lineage>
</organism>
<dbReference type="PIRSF" id="PIRSF000126">
    <property type="entry name" value="11-beta-HSD1"/>
    <property type="match status" value="1"/>
</dbReference>
<dbReference type="InterPro" id="IPR057326">
    <property type="entry name" value="KR_dom"/>
</dbReference>
<comment type="similarity">
    <text evidence="1 3">Belongs to the short-chain dehydrogenases/reductases (SDR) family.</text>
</comment>
<dbReference type="Pfam" id="PF00106">
    <property type="entry name" value="adh_short"/>
    <property type="match status" value="1"/>
</dbReference>
<feature type="domain" description="Ketoreductase" evidence="4">
    <location>
        <begin position="14"/>
        <end position="204"/>
    </location>
</feature>
<comment type="caution">
    <text evidence="5">The sequence shown here is derived from an EMBL/GenBank/DDBJ whole genome shotgun (WGS) entry which is preliminary data.</text>
</comment>
<reference evidence="5 6" key="1">
    <citation type="submission" date="2018-06" db="EMBL/GenBank/DDBJ databases">
        <title>Genomic Encyclopedia of Type Strains, Phase IV (KMG-IV): sequencing the most valuable type-strain genomes for metagenomic binning, comparative biology and taxonomic classification.</title>
        <authorList>
            <person name="Goeker M."/>
        </authorList>
    </citation>
    <scope>NUCLEOTIDE SEQUENCE [LARGE SCALE GENOMIC DNA]</scope>
    <source>
        <strain evidence="5 6">DSM 24875</strain>
    </source>
</reference>
<proteinExistence type="inferred from homology"/>
<dbReference type="PRINTS" id="PR00081">
    <property type="entry name" value="GDHRDH"/>
</dbReference>
<evidence type="ECO:0000259" key="4">
    <source>
        <dbReference type="SMART" id="SM00822"/>
    </source>
</evidence>
<evidence type="ECO:0000256" key="3">
    <source>
        <dbReference type="RuleBase" id="RU000363"/>
    </source>
</evidence>
<dbReference type="PANTHER" id="PTHR44196">
    <property type="entry name" value="DEHYDROGENASE/REDUCTASE SDR FAMILY MEMBER 7B"/>
    <property type="match status" value="1"/>
</dbReference>
<dbReference type="InterPro" id="IPR036291">
    <property type="entry name" value="NAD(P)-bd_dom_sf"/>
</dbReference>
<dbReference type="SMART" id="SM00822">
    <property type="entry name" value="PKS_KR"/>
    <property type="match status" value="1"/>
</dbReference>
<dbReference type="SUPFAM" id="SSF51735">
    <property type="entry name" value="NAD(P)-binding Rossmann-fold domains"/>
    <property type="match status" value="1"/>
</dbReference>
<keyword evidence="6" id="KW-1185">Reference proteome</keyword>
<dbReference type="RefSeq" id="WP_113891834.1">
    <property type="nucleotide sequence ID" value="NZ_QNRK01000034.1"/>
</dbReference>
<dbReference type="PANTHER" id="PTHR44196:SF2">
    <property type="entry name" value="SHORT-CHAIN DEHYDROGENASE-RELATED"/>
    <property type="match status" value="1"/>
</dbReference>
<evidence type="ECO:0000313" key="5">
    <source>
        <dbReference type="EMBL" id="RBP05684.1"/>
    </source>
</evidence>
<dbReference type="InterPro" id="IPR020904">
    <property type="entry name" value="Sc_DH/Rdtase_CS"/>
</dbReference>
<dbReference type="GO" id="GO:0016491">
    <property type="term" value="F:oxidoreductase activity"/>
    <property type="evidence" value="ECO:0007669"/>
    <property type="project" value="UniProtKB-KW"/>
</dbReference>
<gene>
    <name evidence="5" type="ORF">DFR50_13447</name>
</gene>
<protein>
    <recommendedName>
        <fullName evidence="4">Ketoreductase domain-containing protein</fullName>
    </recommendedName>
</protein>
<accession>A0A366ETN3</accession>
<dbReference type="PRINTS" id="PR00080">
    <property type="entry name" value="SDRFAMILY"/>
</dbReference>
<dbReference type="PROSITE" id="PS00061">
    <property type="entry name" value="ADH_SHORT"/>
    <property type="match status" value="1"/>
</dbReference>
<dbReference type="GO" id="GO:0016020">
    <property type="term" value="C:membrane"/>
    <property type="evidence" value="ECO:0007669"/>
    <property type="project" value="TreeGrafter"/>
</dbReference>
<dbReference type="InterPro" id="IPR002347">
    <property type="entry name" value="SDR_fam"/>
</dbReference>
<name>A0A366ETN3_9HYPH</name>